<dbReference type="Pfam" id="PF07386">
    <property type="entry name" value="DUF1499"/>
    <property type="match status" value="1"/>
</dbReference>
<dbReference type="Proteomes" id="UP000078389">
    <property type="component" value="Unassembled WGS sequence"/>
</dbReference>
<name>A0A178HXR3_9HYPH</name>
<evidence type="ECO:0000256" key="2">
    <source>
        <dbReference type="SAM" id="Phobius"/>
    </source>
</evidence>
<accession>A0A178HXR3</accession>
<feature type="compositionally biased region" description="Low complexity" evidence="1">
    <location>
        <begin position="238"/>
        <end position="255"/>
    </location>
</feature>
<reference evidence="3 4" key="1">
    <citation type="submission" date="2016-03" db="EMBL/GenBank/DDBJ databases">
        <title>Genome sequencing of Devosia sp. S37.</title>
        <authorList>
            <person name="Mohd Nor M."/>
        </authorList>
    </citation>
    <scope>NUCLEOTIDE SEQUENCE [LARGE SCALE GENOMIC DNA]</scope>
    <source>
        <strain evidence="3 4">S37</strain>
    </source>
</reference>
<keyword evidence="2" id="KW-0472">Membrane</keyword>
<keyword evidence="2" id="KW-1133">Transmembrane helix</keyword>
<dbReference type="STRING" id="1770058.A3840_08990"/>
<feature type="region of interest" description="Disordered" evidence="1">
    <location>
        <begin position="235"/>
        <end position="255"/>
    </location>
</feature>
<keyword evidence="2" id="KW-0812">Transmembrane</keyword>
<keyword evidence="4" id="KW-1185">Reference proteome</keyword>
<dbReference type="AlphaFoldDB" id="A0A178HXR3"/>
<sequence length="255" mass="26993">MAVPLLVLPVLLHRQGFVDSAIFLVLIVFAGAVAGLALLVSLAALGRLWFSGDRGWGPALAGLVLALACLAPFAFYGNLALTYPAVTDMATAPRGELPLIFEPDTAAMPPPLVLSPQEQEDIFPNAMTRGYPLDVVQLFALVERLVAANGWEVRRRTEPLNSLSEGRINARIATLPGWREEAVLAVRPTAQGGRVDMRSASIGAPLDFGGNGNRISDFMVALDSEVTAFLRDNPTINAPAPAEEAVPEVETGSGA</sequence>
<protein>
    <recommendedName>
        <fullName evidence="5">DUF1499 domain-containing protein</fullName>
    </recommendedName>
</protein>
<evidence type="ECO:0000256" key="1">
    <source>
        <dbReference type="SAM" id="MobiDB-lite"/>
    </source>
</evidence>
<gene>
    <name evidence="3" type="ORF">A3840_08990</name>
</gene>
<evidence type="ECO:0008006" key="5">
    <source>
        <dbReference type="Google" id="ProtNLM"/>
    </source>
</evidence>
<proteinExistence type="predicted"/>
<dbReference type="InterPro" id="IPR010865">
    <property type="entry name" value="DUF1499"/>
</dbReference>
<comment type="caution">
    <text evidence="3">The sequence shown here is derived from an EMBL/GenBank/DDBJ whole genome shotgun (WGS) entry which is preliminary data.</text>
</comment>
<organism evidence="3 4">
    <name type="scientific">Devosia elaeis</name>
    <dbReference type="NCBI Taxonomy" id="1770058"/>
    <lineage>
        <taxon>Bacteria</taxon>
        <taxon>Pseudomonadati</taxon>
        <taxon>Pseudomonadota</taxon>
        <taxon>Alphaproteobacteria</taxon>
        <taxon>Hyphomicrobiales</taxon>
        <taxon>Devosiaceae</taxon>
        <taxon>Devosia</taxon>
    </lineage>
</organism>
<feature type="transmembrane region" description="Helical" evidence="2">
    <location>
        <begin position="57"/>
        <end position="76"/>
    </location>
</feature>
<evidence type="ECO:0000313" key="4">
    <source>
        <dbReference type="Proteomes" id="UP000078389"/>
    </source>
</evidence>
<feature type="transmembrane region" description="Helical" evidence="2">
    <location>
        <begin position="20"/>
        <end position="45"/>
    </location>
</feature>
<evidence type="ECO:0000313" key="3">
    <source>
        <dbReference type="EMBL" id="OAM77631.1"/>
    </source>
</evidence>
<dbReference type="EMBL" id="LVVY01000080">
    <property type="protein sequence ID" value="OAM77631.1"/>
    <property type="molecule type" value="Genomic_DNA"/>
</dbReference>